<proteinExistence type="predicted"/>
<protein>
    <submittedName>
        <fullName evidence="3">Family helicase</fullName>
    </submittedName>
</protein>
<feature type="compositionally biased region" description="Low complexity" evidence="1">
    <location>
        <begin position="451"/>
        <end position="476"/>
    </location>
</feature>
<dbReference type="SUPFAM" id="SSF46785">
    <property type="entry name" value="Winged helix' DNA-binding domain"/>
    <property type="match status" value="1"/>
</dbReference>
<dbReference type="InterPro" id="IPR018982">
    <property type="entry name" value="RQC_domain"/>
</dbReference>
<reference evidence="3 4" key="1">
    <citation type="submission" date="2024-06" db="EMBL/GenBank/DDBJ databases">
        <title>Complete genome of Phlyctema vagabunda strain 19-DSS-EL-015.</title>
        <authorList>
            <person name="Fiorenzani C."/>
        </authorList>
    </citation>
    <scope>NUCLEOTIDE SEQUENCE [LARGE SCALE GENOMIC DNA]</scope>
    <source>
        <strain evidence="3 4">19-DSS-EL-015</strain>
    </source>
</reference>
<evidence type="ECO:0000259" key="2">
    <source>
        <dbReference type="SMART" id="SM00956"/>
    </source>
</evidence>
<feature type="compositionally biased region" description="Low complexity" evidence="1">
    <location>
        <begin position="483"/>
        <end position="497"/>
    </location>
</feature>
<feature type="compositionally biased region" description="Acidic residues" evidence="1">
    <location>
        <begin position="386"/>
        <end position="399"/>
    </location>
</feature>
<dbReference type="InterPro" id="IPR036390">
    <property type="entry name" value="WH_DNA-bd_sf"/>
</dbReference>
<dbReference type="Pfam" id="PF09382">
    <property type="entry name" value="RQC"/>
    <property type="match status" value="1"/>
</dbReference>
<dbReference type="InterPro" id="IPR032284">
    <property type="entry name" value="RecQ_Zn-bd"/>
</dbReference>
<dbReference type="GO" id="GO:0004386">
    <property type="term" value="F:helicase activity"/>
    <property type="evidence" value="ECO:0007669"/>
    <property type="project" value="UniProtKB-KW"/>
</dbReference>
<dbReference type="EMBL" id="JBFCZG010000008">
    <property type="protein sequence ID" value="KAL3419342.1"/>
    <property type="molecule type" value="Genomic_DNA"/>
</dbReference>
<keyword evidence="3" id="KW-0347">Helicase</keyword>
<organism evidence="3 4">
    <name type="scientific">Phlyctema vagabunda</name>
    <dbReference type="NCBI Taxonomy" id="108571"/>
    <lineage>
        <taxon>Eukaryota</taxon>
        <taxon>Fungi</taxon>
        <taxon>Dikarya</taxon>
        <taxon>Ascomycota</taxon>
        <taxon>Pezizomycotina</taxon>
        <taxon>Leotiomycetes</taxon>
        <taxon>Helotiales</taxon>
        <taxon>Dermateaceae</taxon>
        <taxon>Phlyctema</taxon>
    </lineage>
</organism>
<keyword evidence="4" id="KW-1185">Reference proteome</keyword>
<dbReference type="Proteomes" id="UP001629113">
    <property type="component" value="Unassembled WGS sequence"/>
</dbReference>
<evidence type="ECO:0000256" key="1">
    <source>
        <dbReference type="SAM" id="MobiDB-lite"/>
    </source>
</evidence>
<feature type="region of interest" description="Disordered" evidence="1">
    <location>
        <begin position="386"/>
        <end position="524"/>
    </location>
</feature>
<evidence type="ECO:0000313" key="3">
    <source>
        <dbReference type="EMBL" id="KAL3419342.1"/>
    </source>
</evidence>
<gene>
    <name evidence="3" type="ORF">PVAG01_09564</name>
</gene>
<dbReference type="InterPro" id="IPR044876">
    <property type="entry name" value="HRDC_dom_sf"/>
</dbReference>
<dbReference type="InterPro" id="IPR036388">
    <property type="entry name" value="WH-like_DNA-bd_sf"/>
</dbReference>
<dbReference type="Pfam" id="PF16124">
    <property type="entry name" value="RecQ_Zn_bind"/>
    <property type="match status" value="1"/>
</dbReference>
<name>A0ABR4P7P0_9HELO</name>
<evidence type="ECO:0000313" key="4">
    <source>
        <dbReference type="Proteomes" id="UP001629113"/>
    </source>
</evidence>
<dbReference type="SMART" id="SM00956">
    <property type="entry name" value="RQC"/>
    <property type="match status" value="1"/>
</dbReference>
<dbReference type="Gene3D" id="1.10.10.10">
    <property type="entry name" value="Winged helix-like DNA-binding domain superfamily/Winged helix DNA-binding domain"/>
    <property type="match status" value="1"/>
</dbReference>
<keyword evidence="3" id="KW-0547">Nucleotide-binding</keyword>
<feature type="compositionally biased region" description="Polar residues" evidence="1">
    <location>
        <begin position="190"/>
        <end position="203"/>
    </location>
</feature>
<feature type="compositionally biased region" description="Gly residues" evidence="1">
    <location>
        <begin position="506"/>
        <end position="517"/>
    </location>
</feature>
<feature type="region of interest" description="Disordered" evidence="1">
    <location>
        <begin position="250"/>
        <end position="270"/>
    </location>
</feature>
<comment type="caution">
    <text evidence="3">The sequence shown here is derived from an EMBL/GenBank/DDBJ whole genome shotgun (WGS) entry which is preliminary data.</text>
</comment>
<feature type="region of interest" description="Disordered" evidence="1">
    <location>
        <begin position="170"/>
        <end position="219"/>
    </location>
</feature>
<keyword evidence="3" id="KW-0067">ATP-binding</keyword>
<accession>A0ABR4P7P0</accession>
<feature type="domain" description="RQC" evidence="2">
    <location>
        <begin position="50"/>
        <end position="166"/>
    </location>
</feature>
<dbReference type="Gene3D" id="1.10.150.80">
    <property type="entry name" value="HRDC domain"/>
    <property type="match status" value="1"/>
</dbReference>
<sequence>MLASMIQFSWNRIECRRTQILAYFGESFSKEDCGYNCDNCKSDTVRVEVDFTTYARAAIHIVGKLQDGNVTMLHCVKVLIGDPKEKKIKDMGHDRLPQYGAAKDLSRSQIERLFHRLIAENAFAEENVKTGHGRGRAAFVAKYIKLGSNYAPILNGQRKLRLHELVSASPLAQSTGSRPKAKKAAKKASTSEPYPSTILTSPISGPERRRKKNTFVDDEANEFDGDGFNSLDYARDDFVVSDNEASFERMEAPARGRAKRNNLNTQLGPPITADARMKRIPEVHQDLVHQFVDEAKKAEERIRNSLGLRKPLFTETNFREMAIDWTLTVEEMSKISEINTDTVKRFGSRFIPLITKYHNYYDDIMSKRDDRDVDHNHDNVIDLCDTEETDSDEVEDEVEEHSHHFAKSTGNKDVELFQQAMADARANAPKASRARSPADNGSSRDYAPQAKSKSSYSRKGSGSGTGSFPSRSSGSGVKKRRSTGGSKKASGSKATGGPNKSTWKKSGGGGRSGGGSMGFAAMPT</sequence>
<keyword evidence="3" id="KW-0378">Hydrolase</keyword>